<dbReference type="InterPro" id="IPR008914">
    <property type="entry name" value="PEBP"/>
</dbReference>
<name>A0A9W4U811_9PLEO</name>
<dbReference type="SUPFAM" id="SSF49777">
    <property type="entry name" value="PEBP-like"/>
    <property type="match status" value="1"/>
</dbReference>
<dbReference type="OrthoDB" id="10251855at2759"/>
<sequence length="205" mass="22720">MWLLRMLEYCLGRLLYRRRGYDADLLIKSAPFAKTRNPTIPLTSPDCGASGAKLSDEYSAFGAGRIPTLKWPAASPNTKEYLFLAEDPDAPLGHSNVHGIYTSIPRTATSISPADLEVVKVEEDGTKVVKSGWRVGKNRRNAVYIPARPPRGHGPHRYYFVLVALREKLGHGELSKVPTKEEIVGAIDGKVEEWGVWAATYESKL</sequence>
<evidence type="ECO:0000313" key="2">
    <source>
        <dbReference type="Proteomes" id="UP001152607"/>
    </source>
</evidence>
<dbReference type="PANTHER" id="PTHR30289">
    <property type="entry name" value="UNCHARACTERIZED PROTEIN YBCL-RELATED"/>
    <property type="match status" value="1"/>
</dbReference>
<dbReference type="Gene3D" id="3.90.280.10">
    <property type="entry name" value="PEBP-like"/>
    <property type="match status" value="1"/>
</dbReference>
<evidence type="ECO:0000313" key="1">
    <source>
        <dbReference type="EMBL" id="CAI6328903.1"/>
    </source>
</evidence>
<dbReference type="PANTHER" id="PTHR30289:SF1">
    <property type="entry name" value="PEBP (PHOSPHATIDYLETHANOLAMINE-BINDING PROTEIN) FAMILY PROTEIN"/>
    <property type="match status" value="1"/>
</dbReference>
<proteinExistence type="predicted"/>
<dbReference type="EMBL" id="CAOQHR010000002">
    <property type="protein sequence ID" value="CAI6328903.1"/>
    <property type="molecule type" value="Genomic_DNA"/>
</dbReference>
<organism evidence="1 2">
    <name type="scientific">Periconia digitata</name>
    <dbReference type="NCBI Taxonomy" id="1303443"/>
    <lineage>
        <taxon>Eukaryota</taxon>
        <taxon>Fungi</taxon>
        <taxon>Dikarya</taxon>
        <taxon>Ascomycota</taxon>
        <taxon>Pezizomycotina</taxon>
        <taxon>Dothideomycetes</taxon>
        <taxon>Pleosporomycetidae</taxon>
        <taxon>Pleosporales</taxon>
        <taxon>Massarineae</taxon>
        <taxon>Periconiaceae</taxon>
        <taxon>Periconia</taxon>
    </lineage>
</organism>
<dbReference type="InterPro" id="IPR049556">
    <property type="entry name" value="PhiB"/>
</dbReference>
<comment type="caution">
    <text evidence="1">The sequence shown here is derived from an EMBL/GenBank/DDBJ whole genome shotgun (WGS) entry which is preliminary data.</text>
</comment>
<keyword evidence="2" id="KW-1185">Reference proteome</keyword>
<dbReference type="Pfam" id="PF01161">
    <property type="entry name" value="PBP"/>
    <property type="match status" value="1"/>
</dbReference>
<dbReference type="Proteomes" id="UP001152607">
    <property type="component" value="Unassembled WGS sequence"/>
</dbReference>
<protein>
    <recommendedName>
        <fullName evidence="3">PEBP-like protein</fullName>
    </recommendedName>
</protein>
<evidence type="ECO:0008006" key="3">
    <source>
        <dbReference type="Google" id="ProtNLM"/>
    </source>
</evidence>
<gene>
    <name evidence="1" type="ORF">PDIGIT_LOCUS4040</name>
</gene>
<dbReference type="CDD" id="cd00457">
    <property type="entry name" value="PEBP"/>
    <property type="match status" value="1"/>
</dbReference>
<dbReference type="InterPro" id="IPR036610">
    <property type="entry name" value="PEBP-like_sf"/>
</dbReference>
<accession>A0A9W4U811</accession>
<reference evidence="1" key="1">
    <citation type="submission" date="2023-01" db="EMBL/GenBank/DDBJ databases">
        <authorList>
            <person name="Van Ghelder C."/>
            <person name="Rancurel C."/>
        </authorList>
    </citation>
    <scope>NUCLEOTIDE SEQUENCE</scope>
    <source>
        <strain evidence="1">CNCM I-4278</strain>
    </source>
</reference>
<dbReference type="AlphaFoldDB" id="A0A9W4U811"/>